<sequence length="327" mass="35246">MHAALIRGGVLVLSATTPQDDHGGHTEGQDNRTVYLPQVPTPPGQDHGDSALPFQVRALDPGRIHQTVCPANGQRVKDVGNEEVVHDQVGLSATGTATVVINAGTEVPRTTAPITTGDIDSTRADRTGAGMKWLVATTRTTVPPRQATRSGITYRFSLIGPDRGVSAPVVLSRPLLPWPVMRRRFLIRSVERLLRRDESLVGVVFMWSRHRWMVPFAGCAFVGLVAVAGASEIADWSVRLGLGAVGATVAAVATTEYRVLALTTRSLVLCRGGRFRQVATGVIERLPDDVAITRVGTTLVTSEWMVGDLRYTVPRNFGPVMEAVAHR</sequence>
<dbReference type="EMBL" id="UINC01010989">
    <property type="protein sequence ID" value="SVA48669.1"/>
    <property type="molecule type" value="Genomic_DNA"/>
</dbReference>
<evidence type="ECO:0000256" key="1">
    <source>
        <dbReference type="SAM" id="MobiDB-lite"/>
    </source>
</evidence>
<feature type="compositionally biased region" description="Basic and acidic residues" evidence="1">
    <location>
        <begin position="19"/>
        <end position="30"/>
    </location>
</feature>
<name>A0A381W7Z9_9ZZZZ</name>
<dbReference type="AlphaFoldDB" id="A0A381W7Z9"/>
<protein>
    <submittedName>
        <fullName evidence="2">Uncharacterized protein</fullName>
    </submittedName>
</protein>
<proteinExistence type="predicted"/>
<organism evidence="2">
    <name type="scientific">marine metagenome</name>
    <dbReference type="NCBI Taxonomy" id="408172"/>
    <lineage>
        <taxon>unclassified sequences</taxon>
        <taxon>metagenomes</taxon>
        <taxon>ecological metagenomes</taxon>
    </lineage>
</organism>
<accession>A0A381W7Z9</accession>
<feature type="region of interest" description="Disordered" evidence="1">
    <location>
        <begin position="16"/>
        <end position="36"/>
    </location>
</feature>
<evidence type="ECO:0000313" key="2">
    <source>
        <dbReference type="EMBL" id="SVA48669.1"/>
    </source>
</evidence>
<reference evidence="2" key="1">
    <citation type="submission" date="2018-05" db="EMBL/GenBank/DDBJ databases">
        <authorList>
            <person name="Lanie J.A."/>
            <person name="Ng W.-L."/>
            <person name="Kazmierczak K.M."/>
            <person name="Andrzejewski T.M."/>
            <person name="Davidsen T.M."/>
            <person name="Wayne K.J."/>
            <person name="Tettelin H."/>
            <person name="Glass J.I."/>
            <person name="Rusch D."/>
            <person name="Podicherti R."/>
            <person name="Tsui H.-C.T."/>
            <person name="Winkler M.E."/>
        </authorList>
    </citation>
    <scope>NUCLEOTIDE SEQUENCE</scope>
</reference>
<gene>
    <name evidence="2" type="ORF">METZ01_LOCUS101523</name>
</gene>